<feature type="compositionally biased region" description="Polar residues" evidence="1">
    <location>
        <begin position="1"/>
        <end position="10"/>
    </location>
</feature>
<name>A0A9N8QKK7_9BASI</name>
<dbReference type="Proteomes" id="UP000836404">
    <property type="component" value="Unassembled WGS sequence"/>
</dbReference>
<accession>A0A9N8QKK7</accession>
<feature type="compositionally biased region" description="Low complexity" evidence="1">
    <location>
        <begin position="89"/>
        <end position="141"/>
    </location>
</feature>
<evidence type="ECO:0000313" key="3">
    <source>
        <dbReference type="Proteomes" id="UP000836404"/>
    </source>
</evidence>
<protein>
    <submittedName>
        <fullName evidence="2">Uncharacterized protein</fullName>
    </submittedName>
</protein>
<evidence type="ECO:0000313" key="2">
    <source>
        <dbReference type="EMBL" id="CAD6948363.1"/>
    </source>
</evidence>
<gene>
    <name evidence="2" type="ORF">JKILLFL_G4457</name>
</gene>
<sequence length="189" mass="20260">SAQGAASLNAAQREPHPSLPPQANTGKTTSTTESWADQVQAADEARKAQADLEAREAAAGRALKRKARRSPSSPPPCSHDAFRREFRRTTSSPPRKSRQSSPESAETPAAKEVPAAKEAPASPAKRAAPAAKTRAKSAPRPLQALERRIQAALSQRDEKEAALRGFFETLTTGLRNIEGLNALHSDRVE</sequence>
<comment type="caution">
    <text evidence="2">The sequence shown here is derived from an EMBL/GenBank/DDBJ whole genome shotgun (WGS) entry which is preliminary data.</text>
</comment>
<evidence type="ECO:0000256" key="1">
    <source>
        <dbReference type="SAM" id="MobiDB-lite"/>
    </source>
</evidence>
<organism evidence="2 3">
    <name type="scientific">Tilletia laevis</name>
    <dbReference type="NCBI Taxonomy" id="157183"/>
    <lineage>
        <taxon>Eukaryota</taxon>
        <taxon>Fungi</taxon>
        <taxon>Dikarya</taxon>
        <taxon>Basidiomycota</taxon>
        <taxon>Ustilaginomycotina</taxon>
        <taxon>Exobasidiomycetes</taxon>
        <taxon>Tilletiales</taxon>
        <taxon>Tilletiaceae</taxon>
        <taxon>Tilletia</taxon>
    </lineage>
</organism>
<reference evidence="2 3" key="1">
    <citation type="submission" date="2020-10" db="EMBL/GenBank/DDBJ databases">
        <authorList>
            <person name="Sedaghatjoo S."/>
        </authorList>
    </citation>
    <scope>NUCLEOTIDE SEQUENCE [LARGE SCALE GENOMIC DNA]</scope>
    <source>
        <strain evidence="2 3">LLFL</strain>
    </source>
</reference>
<keyword evidence="3" id="KW-1185">Reference proteome</keyword>
<feature type="non-terminal residue" evidence="2">
    <location>
        <position position="1"/>
    </location>
</feature>
<proteinExistence type="predicted"/>
<dbReference type="AlphaFoldDB" id="A0A9N8QKK7"/>
<feature type="region of interest" description="Disordered" evidence="1">
    <location>
        <begin position="1"/>
        <end position="144"/>
    </location>
</feature>
<feature type="compositionally biased region" description="Basic and acidic residues" evidence="1">
    <location>
        <begin position="43"/>
        <end position="58"/>
    </location>
</feature>
<dbReference type="EMBL" id="CAJHJF010005188">
    <property type="protein sequence ID" value="CAD6948363.1"/>
    <property type="molecule type" value="Genomic_DNA"/>
</dbReference>
<feature type="compositionally biased region" description="Polar residues" evidence="1">
    <location>
        <begin position="21"/>
        <end position="37"/>
    </location>
</feature>